<sequence length="60" mass="7016">MQSLWILILISYLLPVFIYLLIYLLYTYTQLAVHFTPIFGVLYGVYGVRKPKKKGKSVTM</sequence>
<feature type="transmembrane region" description="Helical" evidence="1">
    <location>
        <begin position="5"/>
        <end position="25"/>
    </location>
</feature>
<evidence type="ECO:0000256" key="1">
    <source>
        <dbReference type="SAM" id="Phobius"/>
    </source>
</evidence>
<proteinExistence type="predicted"/>
<evidence type="ECO:0000313" key="3">
    <source>
        <dbReference type="Proteomes" id="UP001448207"/>
    </source>
</evidence>
<name>A0ABR3AWL8_PHYBL</name>
<evidence type="ECO:0000313" key="2">
    <source>
        <dbReference type="EMBL" id="KAL0084327.1"/>
    </source>
</evidence>
<gene>
    <name evidence="2" type="ORF">J3Q64DRAFT_1747091</name>
</gene>
<organism evidence="2 3">
    <name type="scientific">Phycomyces blakesleeanus</name>
    <dbReference type="NCBI Taxonomy" id="4837"/>
    <lineage>
        <taxon>Eukaryota</taxon>
        <taxon>Fungi</taxon>
        <taxon>Fungi incertae sedis</taxon>
        <taxon>Mucoromycota</taxon>
        <taxon>Mucoromycotina</taxon>
        <taxon>Mucoromycetes</taxon>
        <taxon>Mucorales</taxon>
        <taxon>Phycomycetaceae</taxon>
        <taxon>Phycomyces</taxon>
    </lineage>
</organism>
<accession>A0ABR3AWL8</accession>
<keyword evidence="1" id="KW-0472">Membrane</keyword>
<keyword evidence="1" id="KW-0812">Transmembrane</keyword>
<comment type="caution">
    <text evidence="2">The sequence shown here is derived from an EMBL/GenBank/DDBJ whole genome shotgun (WGS) entry which is preliminary data.</text>
</comment>
<feature type="transmembrane region" description="Helical" evidence="1">
    <location>
        <begin position="31"/>
        <end position="48"/>
    </location>
</feature>
<dbReference type="EMBL" id="JBCLYO010000012">
    <property type="protein sequence ID" value="KAL0084327.1"/>
    <property type="molecule type" value="Genomic_DNA"/>
</dbReference>
<protein>
    <submittedName>
        <fullName evidence="2">Uncharacterized protein</fullName>
    </submittedName>
</protein>
<keyword evidence="1" id="KW-1133">Transmembrane helix</keyword>
<keyword evidence="3" id="KW-1185">Reference proteome</keyword>
<dbReference type="Proteomes" id="UP001448207">
    <property type="component" value="Unassembled WGS sequence"/>
</dbReference>
<reference evidence="2 3" key="1">
    <citation type="submission" date="2024-04" db="EMBL/GenBank/DDBJ databases">
        <title>Symmetric and asymmetric DNA N6-adenine methylation regulates different biological responses in Mucorales.</title>
        <authorList>
            <consortium name="Lawrence Berkeley National Laboratory"/>
            <person name="Lax C."/>
            <person name="Mondo S.J."/>
            <person name="Osorio-Concepcion M."/>
            <person name="Muszewska A."/>
            <person name="Corrochano-Luque M."/>
            <person name="Gutierrez G."/>
            <person name="Riley R."/>
            <person name="Lipzen A."/>
            <person name="Guo J."/>
            <person name="Hundley H."/>
            <person name="Amirebrahimi M."/>
            <person name="Ng V."/>
            <person name="Lorenzo-Gutierrez D."/>
            <person name="Binder U."/>
            <person name="Yang J."/>
            <person name="Song Y."/>
            <person name="Canovas D."/>
            <person name="Navarro E."/>
            <person name="Freitag M."/>
            <person name="Gabaldon T."/>
            <person name="Grigoriev I.V."/>
            <person name="Corrochano L.M."/>
            <person name="Nicolas F.E."/>
            <person name="Garre V."/>
        </authorList>
    </citation>
    <scope>NUCLEOTIDE SEQUENCE [LARGE SCALE GENOMIC DNA]</scope>
    <source>
        <strain evidence="2 3">L51</strain>
    </source>
</reference>